<evidence type="ECO:0000313" key="3">
    <source>
        <dbReference type="EMBL" id="PWG16380.1"/>
    </source>
</evidence>
<comment type="caution">
    <text evidence="3">The sequence shown here is derived from an EMBL/GenBank/DDBJ whole genome shotgun (WGS) entry which is preliminary data.</text>
</comment>
<evidence type="ECO:0000313" key="4">
    <source>
        <dbReference type="Proteomes" id="UP000245293"/>
    </source>
</evidence>
<keyword evidence="4" id="KW-1185">Reference proteome</keyword>
<dbReference type="AlphaFoldDB" id="A0A2V1P3N5"/>
<feature type="chain" id="PRO_5015999831" evidence="2">
    <location>
        <begin position="21"/>
        <end position="172"/>
    </location>
</feature>
<organism evidence="3 4">
    <name type="scientific">Salibaculum griseiflavum</name>
    <dbReference type="NCBI Taxonomy" id="1914409"/>
    <lineage>
        <taxon>Bacteria</taxon>
        <taxon>Pseudomonadati</taxon>
        <taxon>Pseudomonadota</taxon>
        <taxon>Alphaproteobacteria</taxon>
        <taxon>Rhodobacterales</taxon>
        <taxon>Roseobacteraceae</taxon>
        <taxon>Salibaculum</taxon>
    </lineage>
</organism>
<name>A0A2V1P3N5_9RHOB</name>
<feature type="transmembrane region" description="Helical" evidence="1">
    <location>
        <begin position="139"/>
        <end position="162"/>
    </location>
</feature>
<keyword evidence="2" id="KW-0732">Signal</keyword>
<dbReference type="RefSeq" id="WP_109389298.1">
    <property type="nucleotide sequence ID" value="NZ_QETF01000014.1"/>
</dbReference>
<keyword evidence="1" id="KW-0812">Transmembrane</keyword>
<keyword evidence="1" id="KW-1133">Transmembrane helix</keyword>
<evidence type="ECO:0000256" key="1">
    <source>
        <dbReference type="SAM" id="Phobius"/>
    </source>
</evidence>
<feature type="signal peptide" evidence="2">
    <location>
        <begin position="1"/>
        <end position="20"/>
    </location>
</feature>
<proteinExistence type="predicted"/>
<evidence type="ECO:0000256" key="2">
    <source>
        <dbReference type="SAM" id="SignalP"/>
    </source>
</evidence>
<reference evidence="4" key="1">
    <citation type="submission" date="2018-05" db="EMBL/GenBank/DDBJ databases">
        <authorList>
            <person name="Du Z."/>
            <person name="Wang X."/>
        </authorList>
    </citation>
    <scope>NUCLEOTIDE SEQUENCE [LARGE SCALE GENOMIC DNA]</scope>
    <source>
        <strain evidence="4">WDS4C29</strain>
    </source>
</reference>
<feature type="transmembrane region" description="Helical" evidence="1">
    <location>
        <begin position="98"/>
        <end position="118"/>
    </location>
</feature>
<protein>
    <submittedName>
        <fullName evidence="3">Uncharacterized protein</fullName>
    </submittedName>
</protein>
<gene>
    <name evidence="3" type="ORF">DFK10_12120</name>
</gene>
<dbReference type="EMBL" id="QETF01000014">
    <property type="protein sequence ID" value="PWG16380.1"/>
    <property type="molecule type" value="Genomic_DNA"/>
</dbReference>
<keyword evidence="1" id="KW-0472">Membrane</keyword>
<dbReference type="Proteomes" id="UP000245293">
    <property type="component" value="Unassembled WGS sequence"/>
</dbReference>
<dbReference type="OrthoDB" id="6366009at2"/>
<sequence length="172" mass="19059">MLRLVLLFLPLFLLPLGLSAQEDGDSAIPAIEELLNPPQSAPGASDDPFGMVLPTGFEPDDATRQSIQTAVRGFYDYRTEAFDHRMAVFRWQQVSTRIIFFVVIAVVAVGLYFSWLQFHATQDKSSMGTTSIEAGKSGFKISSPVLGVIILTLSLAFFYLYLVHVYPVSDTF</sequence>
<accession>A0A2V1P3N5</accession>